<evidence type="ECO:0000313" key="2">
    <source>
        <dbReference type="EMBL" id="RIJ20463.1"/>
    </source>
</evidence>
<feature type="domain" description="Glycosyltransferase 2-like" evidence="1">
    <location>
        <begin position="7"/>
        <end position="120"/>
    </location>
</feature>
<organism evidence="2 3">
    <name type="scientific">Henriciella barbarensis</name>
    <dbReference type="NCBI Taxonomy" id="86342"/>
    <lineage>
        <taxon>Bacteria</taxon>
        <taxon>Pseudomonadati</taxon>
        <taxon>Pseudomonadota</taxon>
        <taxon>Alphaproteobacteria</taxon>
        <taxon>Hyphomonadales</taxon>
        <taxon>Hyphomonadaceae</taxon>
        <taxon>Henriciella</taxon>
    </lineage>
</organism>
<dbReference type="OrthoDB" id="5291101at2"/>
<keyword evidence="3" id="KW-1185">Reference proteome</keyword>
<dbReference type="AlphaFoldDB" id="A0A399QNE9"/>
<name>A0A399QNE9_9PROT</name>
<dbReference type="EMBL" id="QWGB01000014">
    <property type="protein sequence ID" value="RIJ20463.1"/>
    <property type="molecule type" value="Genomic_DNA"/>
</dbReference>
<dbReference type="InterPro" id="IPR029044">
    <property type="entry name" value="Nucleotide-diphossugar_trans"/>
</dbReference>
<reference evidence="2 3" key="1">
    <citation type="submission" date="2018-08" db="EMBL/GenBank/DDBJ databases">
        <title>Henriciella mobilis sp. nov., isolated from seawater.</title>
        <authorList>
            <person name="Cheng H."/>
            <person name="Wu Y.-H."/>
            <person name="Xu X.-W."/>
            <person name="Guo L.-L."/>
        </authorList>
    </citation>
    <scope>NUCLEOTIDE SEQUENCE [LARGE SCALE GENOMIC DNA]</scope>
    <source>
        <strain evidence="2 3">CCUG66934</strain>
    </source>
</reference>
<comment type="caution">
    <text evidence="2">The sequence shown here is derived from an EMBL/GenBank/DDBJ whole genome shotgun (WGS) entry which is preliminary data.</text>
</comment>
<dbReference type="Proteomes" id="UP000265431">
    <property type="component" value="Unassembled WGS sequence"/>
</dbReference>
<proteinExistence type="predicted"/>
<sequence length="349" mass="39622">MSNVFLSVAMTTFNGERFLTEQLDSLLAQKRLPDELVVGDDLSEDSTIHILNAFRSKAPFDVKIHQNRARLGFAENFLNTARRCSGQWVAFCDQDDVWLPDRLIEVEATALERPGLSLILHRAELCDEHLNVLRGTFPPHPGKGYFGANRRPGFWVWPGFLMAVNSDLIRQLDDSVRPISYYRPDGQQPHDKWFSMIGNALGGVYIIDRKSVLYRRHGGTVTGKYDRKTFVERTLEAGRVGAANYNHLAAAARSCVSALERTAQQVVNKDKAEKFLISASHFEGLRRTYELREKLYSHSSFLERSGAFYSLLMSHGYIGNPFRSLGLRALAKDFLRLLVGSRIWNSKPR</sequence>
<accession>A0A399QNE9</accession>
<dbReference type="PANTHER" id="PTHR22916">
    <property type="entry name" value="GLYCOSYLTRANSFERASE"/>
    <property type="match status" value="1"/>
</dbReference>
<evidence type="ECO:0000259" key="1">
    <source>
        <dbReference type="Pfam" id="PF00535"/>
    </source>
</evidence>
<dbReference type="Gene3D" id="3.90.550.10">
    <property type="entry name" value="Spore Coat Polysaccharide Biosynthesis Protein SpsA, Chain A"/>
    <property type="match status" value="1"/>
</dbReference>
<keyword evidence="2" id="KW-0808">Transferase</keyword>
<gene>
    <name evidence="2" type="ORF">D1224_15195</name>
</gene>
<dbReference type="InterPro" id="IPR001173">
    <property type="entry name" value="Glyco_trans_2-like"/>
</dbReference>
<dbReference type="Pfam" id="PF00535">
    <property type="entry name" value="Glycos_transf_2"/>
    <property type="match status" value="1"/>
</dbReference>
<dbReference type="GO" id="GO:0016758">
    <property type="term" value="F:hexosyltransferase activity"/>
    <property type="evidence" value="ECO:0007669"/>
    <property type="project" value="UniProtKB-ARBA"/>
</dbReference>
<dbReference type="PANTHER" id="PTHR22916:SF3">
    <property type="entry name" value="UDP-GLCNAC:BETAGAL BETA-1,3-N-ACETYLGLUCOSAMINYLTRANSFERASE-LIKE PROTEIN 1"/>
    <property type="match status" value="1"/>
</dbReference>
<protein>
    <submittedName>
        <fullName evidence="2">Glycosyltransferase</fullName>
    </submittedName>
</protein>
<evidence type="ECO:0000313" key="3">
    <source>
        <dbReference type="Proteomes" id="UP000265431"/>
    </source>
</evidence>
<dbReference type="SUPFAM" id="SSF53448">
    <property type="entry name" value="Nucleotide-diphospho-sugar transferases"/>
    <property type="match status" value="1"/>
</dbReference>